<evidence type="ECO:0000313" key="2">
    <source>
        <dbReference type="EMBL" id="RDU65273.1"/>
    </source>
</evidence>
<dbReference type="OrthoDB" id="9803106at2"/>
<dbReference type="InterPro" id="IPR043519">
    <property type="entry name" value="NT_sf"/>
</dbReference>
<evidence type="ECO:0000313" key="3">
    <source>
        <dbReference type="Proteomes" id="UP000256379"/>
    </source>
</evidence>
<accession>A0A3D8IJF6</accession>
<dbReference type="Pfam" id="PF18765">
    <property type="entry name" value="Polbeta"/>
    <property type="match status" value="1"/>
</dbReference>
<dbReference type="GO" id="GO:0016740">
    <property type="term" value="F:transferase activity"/>
    <property type="evidence" value="ECO:0007669"/>
    <property type="project" value="UniProtKB-KW"/>
</dbReference>
<name>A0A3D8IJF6_9HELI</name>
<comment type="caution">
    <text evidence="2">The sequence shown here is derived from an EMBL/GenBank/DDBJ whole genome shotgun (WGS) entry which is preliminary data.</text>
</comment>
<dbReference type="Gene3D" id="3.30.460.10">
    <property type="entry name" value="Beta Polymerase, domain 2"/>
    <property type="match status" value="1"/>
</dbReference>
<gene>
    <name evidence="2" type="ORF">CQA53_06775</name>
</gene>
<reference evidence="2 3" key="1">
    <citation type="submission" date="2018-04" db="EMBL/GenBank/DDBJ databases">
        <title>Novel Campyloabacter and Helicobacter Species and Strains.</title>
        <authorList>
            <person name="Mannion A.J."/>
            <person name="Shen Z."/>
            <person name="Fox J.G."/>
        </authorList>
    </citation>
    <scope>NUCLEOTIDE SEQUENCE [LARGE SCALE GENOMIC DNA]</scope>
    <source>
        <strain evidence="2 3">MIT 17-337</strain>
    </source>
</reference>
<dbReference type="SUPFAM" id="SSF81301">
    <property type="entry name" value="Nucleotidyltransferase"/>
    <property type="match status" value="1"/>
</dbReference>
<dbReference type="CDD" id="cd05403">
    <property type="entry name" value="NT_KNTase_like"/>
    <property type="match status" value="1"/>
</dbReference>
<protein>
    <submittedName>
        <fullName evidence="2">Nucleotidyltransferase domain-containing protein</fullName>
    </submittedName>
</protein>
<organism evidence="2 3">
    <name type="scientific">Helicobacter didelphidarum</name>
    <dbReference type="NCBI Taxonomy" id="2040648"/>
    <lineage>
        <taxon>Bacteria</taxon>
        <taxon>Pseudomonadati</taxon>
        <taxon>Campylobacterota</taxon>
        <taxon>Epsilonproteobacteria</taxon>
        <taxon>Campylobacterales</taxon>
        <taxon>Helicobacteraceae</taxon>
        <taxon>Helicobacter</taxon>
    </lineage>
</organism>
<keyword evidence="2" id="KW-0808">Transferase</keyword>
<keyword evidence="3" id="KW-1185">Reference proteome</keyword>
<proteinExistence type="predicted"/>
<feature type="domain" description="Polymerase beta nucleotidyltransferase" evidence="1">
    <location>
        <begin position="12"/>
        <end position="100"/>
    </location>
</feature>
<dbReference type="InterPro" id="IPR041633">
    <property type="entry name" value="Polbeta"/>
</dbReference>
<dbReference type="EMBL" id="NXLQ01000014">
    <property type="protein sequence ID" value="RDU65273.1"/>
    <property type="molecule type" value="Genomic_DNA"/>
</dbReference>
<dbReference type="Proteomes" id="UP000256379">
    <property type="component" value="Unassembled WGS sequence"/>
</dbReference>
<dbReference type="RefSeq" id="WP_115543259.1">
    <property type="nucleotide sequence ID" value="NZ_NXLQ01000014.1"/>
</dbReference>
<dbReference type="AlphaFoldDB" id="A0A3D8IJF6"/>
<sequence>MKYGLESHHLTQIAQILSTHKAISQVLLFGSRSKGTHKRASDIDLALKGEISLSLIATLKNEFEESDLPFFFDIVDYAKAQGGLKDSIDQHASIIYEATKEVQR</sequence>
<evidence type="ECO:0000259" key="1">
    <source>
        <dbReference type="Pfam" id="PF18765"/>
    </source>
</evidence>